<keyword evidence="1" id="KW-1133">Transmembrane helix</keyword>
<accession>A0ABU5KD15</accession>
<dbReference type="EMBL" id="JAXQPW010000004">
    <property type="protein sequence ID" value="MDZ5662465.1"/>
    <property type="molecule type" value="Genomic_DNA"/>
</dbReference>
<keyword evidence="3" id="KW-1185">Reference proteome</keyword>
<evidence type="ECO:0008006" key="4">
    <source>
        <dbReference type="Google" id="ProtNLM"/>
    </source>
</evidence>
<proteinExistence type="predicted"/>
<feature type="transmembrane region" description="Helical" evidence="1">
    <location>
        <begin position="9"/>
        <end position="30"/>
    </location>
</feature>
<dbReference type="Proteomes" id="UP001291999">
    <property type="component" value="Unassembled WGS sequence"/>
</dbReference>
<organism evidence="2 3">
    <name type="scientific">Nocardioides renjunii</name>
    <dbReference type="NCBI Taxonomy" id="3095075"/>
    <lineage>
        <taxon>Bacteria</taxon>
        <taxon>Bacillati</taxon>
        <taxon>Actinomycetota</taxon>
        <taxon>Actinomycetes</taxon>
        <taxon>Propionibacteriales</taxon>
        <taxon>Nocardioidaceae</taxon>
        <taxon>Nocardioides</taxon>
    </lineage>
</organism>
<evidence type="ECO:0000313" key="2">
    <source>
        <dbReference type="EMBL" id="MDZ5662465.1"/>
    </source>
</evidence>
<name>A0ABU5KD15_9ACTN</name>
<comment type="caution">
    <text evidence="2">The sequence shown here is derived from an EMBL/GenBank/DDBJ whole genome shotgun (WGS) entry which is preliminary data.</text>
</comment>
<evidence type="ECO:0000256" key="1">
    <source>
        <dbReference type="SAM" id="Phobius"/>
    </source>
</evidence>
<gene>
    <name evidence="2" type="ORF">SFC79_11885</name>
</gene>
<sequence length="117" mass="12853">MAQVERPRAGLLAVAGVAVVGLLKLTYPYWQLDLPGERPVRAQWDPDLAVRNAFNKHQVALGTSVRMTTADCEEMGRAKGSTGRCVVRYDDGGTDELTLTMLEDGGDFDIEVTQQDR</sequence>
<dbReference type="RefSeq" id="WP_322424527.1">
    <property type="nucleotide sequence ID" value="NZ_JAXQPW010000004.1"/>
</dbReference>
<keyword evidence="1" id="KW-0812">Transmembrane</keyword>
<keyword evidence="1" id="KW-0472">Membrane</keyword>
<evidence type="ECO:0000313" key="3">
    <source>
        <dbReference type="Proteomes" id="UP001291999"/>
    </source>
</evidence>
<protein>
    <recommendedName>
        <fullName evidence="4">DUF4333 domain-containing protein</fullName>
    </recommendedName>
</protein>
<reference evidence="2 3" key="1">
    <citation type="submission" date="2023-11" db="EMBL/GenBank/DDBJ databases">
        <title>Novel species in genus Nocardioides.</title>
        <authorList>
            <person name="Zhou H."/>
        </authorList>
    </citation>
    <scope>NUCLEOTIDE SEQUENCE [LARGE SCALE GENOMIC DNA]</scope>
    <source>
        <strain evidence="2 3">S-58</strain>
    </source>
</reference>